<dbReference type="Pfam" id="PF04178">
    <property type="entry name" value="Got1"/>
    <property type="match status" value="1"/>
</dbReference>
<reference evidence="11" key="1">
    <citation type="submission" date="2025-08" db="UniProtKB">
        <authorList>
            <consortium name="RefSeq"/>
        </authorList>
    </citation>
    <scope>IDENTIFICATION</scope>
    <source>
        <tissue evidence="11">Whole organism</tissue>
    </source>
</reference>
<comment type="subcellular location">
    <subcellularLocation>
        <location evidence="2 9">Membrane</location>
        <topology evidence="2 9">Multi-pass membrane protein</topology>
    </subcellularLocation>
</comment>
<evidence type="ECO:0000256" key="3">
    <source>
        <dbReference type="ARBA" id="ARBA00022448"/>
    </source>
</evidence>
<organism evidence="10 11">
    <name type="scientific">Frankliniella occidentalis</name>
    <name type="common">Western flower thrips</name>
    <name type="synonym">Euthrips occidentalis</name>
    <dbReference type="NCBI Taxonomy" id="133901"/>
    <lineage>
        <taxon>Eukaryota</taxon>
        <taxon>Metazoa</taxon>
        <taxon>Ecdysozoa</taxon>
        <taxon>Arthropoda</taxon>
        <taxon>Hexapoda</taxon>
        <taxon>Insecta</taxon>
        <taxon>Pterygota</taxon>
        <taxon>Neoptera</taxon>
        <taxon>Paraneoptera</taxon>
        <taxon>Thysanoptera</taxon>
        <taxon>Terebrantia</taxon>
        <taxon>Thripoidea</taxon>
        <taxon>Thripidae</taxon>
        <taxon>Frankliniella</taxon>
    </lineage>
</organism>
<evidence type="ECO:0000256" key="9">
    <source>
        <dbReference type="RuleBase" id="RU363111"/>
    </source>
</evidence>
<evidence type="ECO:0000256" key="5">
    <source>
        <dbReference type="ARBA" id="ARBA00022927"/>
    </source>
</evidence>
<evidence type="ECO:0000256" key="8">
    <source>
        <dbReference type="ARBA" id="ARBA00025800"/>
    </source>
</evidence>
<keyword evidence="3 9" id="KW-0813">Transport</keyword>
<dbReference type="Proteomes" id="UP000504606">
    <property type="component" value="Unplaced"/>
</dbReference>
<dbReference type="PANTHER" id="PTHR23137">
    <property type="entry name" value="VESICLE TRANSPORT PROTEIN-RELATED"/>
    <property type="match status" value="1"/>
</dbReference>
<dbReference type="GO" id="GO:0016020">
    <property type="term" value="C:membrane"/>
    <property type="evidence" value="ECO:0007669"/>
    <property type="project" value="UniProtKB-SubCell"/>
</dbReference>
<comment type="similarity">
    <text evidence="8 9">Belongs to the SFT2 family.</text>
</comment>
<keyword evidence="6 9" id="KW-1133">Transmembrane helix</keyword>
<proteinExistence type="inferred from homology"/>
<name>A0A6J1TE71_FRAOC</name>
<feature type="transmembrane region" description="Helical" evidence="9">
    <location>
        <begin position="64"/>
        <end position="87"/>
    </location>
</feature>
<dbReference type="KEGG" id="foc:113216075"/>
<keyword evidence="7 9" id="KW-0472">Membrane</keyword>
<feature type="transmembrane region" description="Helical" evidence="9">
    <location>
        <begin position="99"/>
        <end position="119"/>
    </location>
</feature>
<sequence>MDKLRKALSGEENNGEDNSILSPVFDAATFSWSTRIKGFIICFVVGILLSLLGSVALFLHKVTIFAVLYTFGNVTSMASTCFLMGPMNQLKKMFASTRVIATILVLVLICLTLFAALYLHNAGLALLFIILQAVAMTWYSISYIPYARTAVKKTFTECIA</sequence>
<dbReference type="GO" id="GO:0015031">
    <property type="term" value="P:protein transport"/>
    <property type="evidence" value="ECO:0007669"/>
    <property type="project" value="UniProtKB-KW"/>
</dbReference>
<gene>
    <name evidence="11" type="primary">LOC113216075</name>
</gene>
<dbReference type="GO" id="GO:0005737">
    <property type="term" value="C:cytoplasm"/>
    <property type="evidence" value="ECO:0007669"/>
    <property type="project" value="UniProtKB-ARBA"/>
</dbReference>
<dbReference type="GO" id="GO:0016192">
    <property type="term" value="P:vesicle-mediated transport"/>
    <property type="evidence" value="ECO:0007669"/>
    <property type="project" value="InterPro"/>
</dbReference>
<dbReference type="OrthoDB" id="73614at2759"/>
<dbReference type="AlphaFoldDB" id="A0A6J1TE71"/>
<dbReference type="GO" id="GO:0012505">
    <property type="term" value="C:endomembrane system"/>
    <property type="evidence" value="ECO:0007669"/>
    <property type="project" value="UniProtKB-ARBA"/>
</dbReference>
<dbReference type="InterPro" id="IPR007305">
    <property type="entry name" value="Vesicle_transpt_Got1/SFT2"/>
</dbReference>
<dbReference type="RefSeq" id="XP_026291568.1">
    <property type="nucleotide sequence ID" value="XM_026435783.2"/>
</dbReference>
<evidence type="ECO:0000256" key="4">
    <source>
        <dbReference type="ARBA" id="ARBA00022692"/>
    </source>
</evidence>
<evidence type="ECO:0000256" key="6">
    <source>
        <dbReference type="ARBA" id="ARBA00022989"/>
    </source>
</evidence>
<protein>
    <recommendedName>
        <fullName evidence="9">Vesicle transport protein</fullName>
    </recommendedName>
</protein>
<keyword evidence="10" id="KW-1185">Reference proteome</keyword>
<keyword evidence="4 9" id="KW-0812">Transmembrane</keyword>
<evidence type="ECO:0000256" key="2">
    <source>
        <dbReference type="ARBA" id="ARBA00004141"/>
    </source>
</evidence>
<keyword evidence="5 9" id="KW-0653">Protein transport</keyword>
<feature type="transmembrane region" description="Helical" evidence="9">
    <location>
        <begin position="125"/>
        <end position="146"/>
    </location>
</feature>
<evidence type="ECO:0000256" key="7">
    <source>
        <dbReference type="ARBA" id="ARBA00023136"/>
    </source>
</evidence>
<dbReference type="PANTHER" id="PTHR23137:SF6">
    <property type="entry name" value="VESICLE TRANSPORT PROTEIN"/>
    <property type="match status" value="1"/>
</dbReference>
<accession>A0A6J1TE71</accession>
<dbReference type="GeneID" id="113216075"/>
<evidence type="ECO:0000313" key="10">
    <source>
        <dbReference type="Proteomes" id="UP000504606"/>
    </source>
</evidence>
<evidence type="ECO:0000313" key="11">
    <source>
        <dbReference type="RefSeq" id="XP_026291568.1"/>
    </source>
</evidence>
<dbReference type="InterPro" id="IPR011691">
    <property type="entry name" value="Vesicle_transpt_SFT2"/>
</dbReference>
<feature type="transmembrane region" description="Helical" evidence="9">
    <location>
        <begin position="38"/>
        <end position="58"/>
    </location>
</feature>
<comment type="function">
    <text evidence="1 9">May be involved in fusion of retrograde transport vesicles derived from an endocytic compartment with the Golgi complex.</text>
</comment>
<evidence type="ECO:0000256" key="1">
    <source>
        <dbReference type="ARBA" id="ARBA00003566"/>
    </source>
</evidence>